<proteinExistence type="predicted"/>
<organism evidence="2 3">
    <name type="scientific">Winogradskyella pulchriflava</name>
    <dbReference type="NCBI Taxonomy" id="1110688"/>
    <lineage>
        <taxon>Bacteria</taxon>
        <taxon>Pseudomonadati</taxon>
        <taxon>Bacteroidota</taxon>
        <taxon>Flavobacteriia</taxon>
        <taxon>Flavobacteriales</taxon>
        <taxon>Flavobacteriaceae</taxon>
        <taxon>Winogradskyella</taxon>
    </lineage>
</organism>
<dbReference type="Pfam" id="PF14059">
    <property type="entry name" value="DUF4251"/>
    <property type="match status" value="1"/>
</dbReference>
<protein>
    <submittedName>
        <fullName evidence="2">DUF4251 domain-containing protein</fullName>
    </submittedName>
</protein>
<sequence length="152" mass="16741">MKHIIILALLFSFSATTFVDAQSKTTQKEQFQSTYNTIKALVKSKNFEFVGEVVFSDAGRKRVDGDTNSLSINESKGIGSLSMLSSDTETVKIDGDISNYNVNFNDDMQNIAIQFSVNKMTVYIDIKPNGNAILTVETGVNKITQLGKLKSI</sequence>
<evidence type="ECO:0000313" key="2">
    <source>
        <dbReference type="EMBL" id="MFC0605672.1"/>
    </source>
</evidence>
<keyword evidence="3" id="KW-1185">Reference proteome</keyword>
<dbReference type="Proteomes" id="UP001589832">
    <property type="component" value="Unassembled WGS sequence"/>
</dbReference>
<evidence type="ECO:0000313" key="3">
    <source>
        <dbReference type="Proteomes" id="UP001589832"/>
    </source>
</evidence>
<comment type="caution">
    <text evidence="2">The sequence shown here is derived from an EMBL/GenBank/DDBJ whole genome shotgun (WGS) entry which is preliminary data.</text>
</comment>
<feature type="signal peptide" evidence="1">
    <location>
        <begin position="1"/>
        <end position="21"/>
    </location>
</feature>
<dbReference type="EMBL" id="JBHLTQ010000007">
    <property type="protein sequence ID" value="MFC0605672.1"/>
    <property type="molecule type" value="Genomic_DNA"/>
</dbReference>
<accession>A0ABV6QBR1</accession>
<feature type="chain" id="PRO_5045219048" evidence="1">
    <location>
        <begin position="22"/>
        <end position="152"/>
    </location>
</feature>
<dbReference type="Gene3D" id="2.40.128.410">
    <property type="match status" value="1"/>
</dbReference>
<dbReference type="InterPro" id="IPR025347">
    <property type="entry name" value="DUF4251"/>
</dbReference>
<dbReference type="RefSeq" id="WP_386064947.1">
    <property type="nucleotide sequence ID" value="NZ_JBHLTQ010000007.1"/>
</dbReference>
<name>A0ABV6QBR1_9FLAO</name>
<reference evidence="2 3" key="1">
    <citation type="submission" date="2024-09" db="EMBL/GenBank/DDBJ databases">
        <authorList>
            <person name="Sun Q."/>
            <person name="Mori K."/>
        </authorList>
    </citation>
    <scope>NUCLEOTIDE SEQUENCE [LARGE SCALE GENOMIC DNA]</scope>
    <source>
        <strain evidence="2 3">NCAIM B.02481</strain>
    </source>
</reference>
<keyword evidence="1" id="KW-0732">Signal</keyword>
<gene>
    <name evidence="2" type="ORF">ACFFGA_13970</name>
</gene>
<evidence type="ECO:0000256" key="1">
    <source>
        <dbReference type="SAM" id="SignalP"/>
    </source>
</evidence>